<protein>
    <recommendedName>
        <fullName evidence="8">L-lysine-epsilon aminotransferase</fullName>
        <ecNumber evidence="3">2.6.1.36</ecNumber>
    </recommendedName>
    <alternativeName>
        <fullName evidence="7">Lysine 6-aminotransferase</fullName>
    </alternativeName>
</protein>
<evidence type="ECO:0000256" key="7">
    <source>
        <dbReference type="ARBA" id="ARBA00030921"/>
    </source>
</evidence>
<dbReference type="PANTHER" id="PTHR43206">
    <property type="entry name" value="AMINOTRANSFERASE"/>
    <property type="match status" value="1"/>
</dbReference>
<dbReference type="GO" id="GO:0045484">
    <property type="term" value="F:L-lysine 6-transaminase activity"/>
    <property type="evidence" value="ECO:0007669"/>
    <property type="project" value="UniProtKB-EC"/>
</dbReference>
<evidence type="ECO:0000256" key="4">
    <source>
        <dbReference type="ARBA" id="ARBA00022576"/>
    </source>
</evidence>
<dbReference type="GO" id="GO:0030170">
    <property type="term" value="F:pyridoxal phosphate binding"/>
    <property type="evidence" value="ECO:0007669"/>
    <property type="project" value="InterPro"/>
</dbReference>
<dbReference type="Gene3D" id="3.90.1150.10">
    <property type="entry name" value="Aspartate Aminotransferase, domain 1"/>
    <property type="match status" value="1"/>
</dbReference>
<dbReference type="InterPro" id="IPR017657">
    <property type="entry name" value="L-lysine_6-transaminase"/>
</dbReference>
<accession>A0A2M7G0J7</accession>
<dbReference type="GO" id="GO:0009450">
    <property type="term" value="P:gamma-aminobutyric acid catabolic process"/>
    <property type="evidence" value="ECO:0007669"/>
    <property type="project" value="TreeGrafter"/>
</dbReference>
<sequence length="443" mass="49924">MQITVDNAFEVLEQHILRDGMNFILDFDKSHGNYLHDAKTGTEFLDFFSFFASLPIGFNHPKMKDAAYQEKLLKVAQIKPSNSDIYTLEMAEFIETFGRLAGDDEFKHFFFISGGALAVENALKAAFDWKVRKNLAQGKGEKGTQIMHFREAFHGRSGYTMSLTNTDPNKIMYFPKFDWPRISNPKCIYPMNEANTARVIASEEQALAEIHAAIAQNPDDIAAMIIEPIQSEGGDNHFRPEFLKALRQICDEHEIILIFDEVQTGFGLTGKMWAYEHYPEAHPDIVVFGKKFQICGIMANERLNEVDSVFKVSSRINSTFGGNLVDMVRCARYLEVVAEEHLIENAAEVGDYILGQLQGLQNEFASMTNARGRGLLLAFDCPSKAYRNQLIDVLFEHQMLALSSGEQSVRFRPGLAMNKSDADKGLEILASCIKQMEKQAVTV</sequence>
<dbReference type="EMBL" id="PFFQ01000053">
    <property type="protein sequence ID" value="PIW15248.1"/>
    <property type="molecule type" value="Genomic_DNA"/>
</dbReference>
<organism evidence="10 11">
    <name type="scientific">bacterium (Candidatus Blackallbacteria) CG17_big_fil_post_rev_8_21_14_2_50_48_46</name>
    <dbReference type="NCBI Taxonomy" id="2014261"/>
    <lineage>
        <taxon>Bacteria</taxon>
        <taxon>Candidatus Blackallbacteria</taxon>
    </lineage>
</organism>
<evidence type="ECO:0000313" key="11">
    <source>
        <dbReference type="Proteomes" id="UP000231019"/>
    </source>
</evidence>
<evidence type="ECO:0000256" key="8">
    <source>
        <dbReference type="ARBA" id="ARBA00050040"/>
    </source>
</evidence>
<comment type="caution">
    <text evidence="10">The sequence shown here is derived from an EMBL/GenBank/DDBJ whole genome shotgun (WGS) entry which is preliminary data.</text>
</comment>
<evidence type="ECO:0000256" key="6">
    <source>
        <dbReference type="ARBA" id="ARBA00022898"/>
    </source>
</evidence>
<evidence type="ECO:0000256" key="2">
    <source>
        <dbReference type="ARBA" id="ARBA00008954"/>
    </source>
</evidence>
<dbReference type="InterPro" id="IPR015422">
    <property type="entry name" value="PyrdxlP-dep_Trfase_small"/>
</dbReference>
<dbReference type="PANTHER" id="PTHR43206:SF2">
    <property type="entry name" value="4-AMINOBUTYRATE AMINOTRANSFERASE GABT"/>
    <property type="match status" value="1"/>
</dbReference>
<reference evidence="10 11" key="1">
    <citation type="submission" date="2017-09" db="EMBL/GenBank/DDBJ databases">
        <title>Depth-based differentiation of microbial function through sediment-hosted aquifers and enrichment of novel symbionts in the deep terrestrial subsurface.</title>
        <authorList>
            <person name="Probst A.J."/>
            <person name="Ladd B."/>
            <person name="Jarett J.K."/>
            <person name="Geller-Mcgrath D.E."/>
            <person name="Sieber C.M."/>
            <person name="Emerson J.B."/>
            <person name="Anantharaman K."/>
            <person name="Thomas B.C."/>
            <person name="Malmstrom R."/>
            <person name="Stieglmeier M."/>
            <person name="Klingl A."/>
            <person name="Woyke T."/>
            <person name="Ryan C.M."/>
            <person name="Banfield J.F."/>
        </authorList>
    </citation>
    <scope>NUCLEOTIDE SEQUENCE [LARGE SCALE GENOMIC DNA]</scope>
    <source>
        <strain evidence="10">CG17_big_fil_post_rev_8_21_14_2_50_48_46</strain>
    </source>
</reference>
<dbReference type="InterPro" id="IPR005814">
    <property type="entry name" value="Aminotrans_3"/>
</dbReference>
<evidence type="ECO:0000256" key="1">
    <source>
        <dbReference type="ARBA" id="ARBA00001933"/>
    </source>
</evidence>
<dbReference type="EC" id="2.6.1.36" evidence="3"/>
<dbReference type="Pfam" id="PF00202">
    <property type="entry name" value="Aminotran_3"/>
    <property type="match status" value="1"/>
</dbReference>
<dbReference type="InterPro" id="IPR015424">
    <property type="entry name" value="PyrdxlP-dep_Trfase"/>
</dbReference>
<evidence type="ECO:0000256" key="9">
    <source>
        <dbReference type="RuleBase" id="RU003560"/>
    </source>
</evidence>
<dbReference type="SUPFAM" id="SSF53383">
    <property type="entry name" value="PLP-dependent transferases"/>
    <property type="match status" value="1"/>
</dbReference>
<keyword evidence="6 9" id="KW-0663">Pyridoxal phosphate</keyword>
<evidence type="ECO:0000313" key="10">
    <source>
        <dbReference type="EMBL" id="PIW15248.1"/>
    </source>
</evidence>
<dbReference type="GO" id="GO:0017000">
    <property type="term" value="P:antibiotic biosynthetic process"/>
    <property type="evidence" value="ECO:0007669"/>
    <property type="project" value="InterPro"/>
</dbReference>
<evidence type="ECO:0000256" key="3">
    <source>
        <dbReference type="ARBA" id="ARBA00013071"/>
    </source>
</evidence>
<keyword evidence="4" id="KW-0032">Aminotransferase</keyword>
<gene>
    <name evidence="10" type="ORF">COW36_17670</name>
</gene>
<keyword evidence="5" id="KW-0808">Transferase</keyword>
<comment type="cofactor">
    <cofactor evidence="1">
        <name>pyridoxal 5'-phosphate</name>
        <dbReference type="ChEBI" id="CHEBI:597326"/>
    </cofactor>
</comment>
<comment type="similarity">
    <text evidence="2 9">Belongs to the class-III pyridoxal-phosphate-dependent aminotransferase family.</text>
</comment>
<dbReference type="PIRSF" id="PIRSF000521">
    <property type="entry name" value="Transaminase_4ab_Lys_Orn"/>
    <property type="match status" value="1"/>
</dbReference>
<dbReference type="AlphaFoldDB" id="A0A2M7G0J7"/>
<dbReference type="NCBIfam" id="TIGR03251">
    <property type="entry name" value="LAT_fam"/>
    <property type="match status" value="1"/>
</dbReference>
<dbReference type="InterPro" id="IPR015421">
    <property type="entry name" value="PyrdxlP-dep_Trfase_major"/>
</dbReference>
<dbReference type="CDD" id="cd00610">
    <property type="entry name" value="OAT_like"/>
    <property type="match status" value="1"/>
</dbReference>
<dbReference type="Proteomes" id="UP000231019">
    <property type="component" value="Unassembled WGS sequence"/>
</dbReference>
<name>A0A2M7G0J7_9BACT</name>
<proteinExistence type="inferred from homology"/>
<evidence type="ECO:0000256" key="5">
    <source>
        <dbReference type="ARBA" id="ARBA00022679"/>
    </source>
</evidence>
<dbReference type="Gene3D" id="3.40.640.10">
    <property type="entry name" value="Type I PLP-dependent aspartate aminotransferase-like (Major domain)"/>
    <property type="match status" value="1"/>
</dbReference>